<dbReference type="AlphaFoldDB" id="A0ABD3HDY8"/>
<evidence type="ECO:0000313" key="3">
    <source>
        <dbReference type="Proteomes" id="UP001633002"/>
    </source>
</evidence>
<protein>
    <submittedName>
        <fullName evidence="2">Uncharacterized protein</fullName>
    </submittedName>
</protein>
<organism evidence="2 3">
    <name type="scientific">Riccia sorocarpa</name>
    <dbReference type="NCBI Taxonomy" id="122646"/>
    <lineage>
        <taxon>Eukaryota</taxon>
        <taxon>Viridiplantae</taxon>
        <taxon>Streptophyta</taxon>
        <taxon>Embryophyta</taxon>
        <taxon>Marchantiophyta</taxon>
        <taxon>Marchantiopsida</taxon>
        <taxon>Marchantiidae</taxon>
        <taxon>Marchantiales</taxon>
        <taxon>Ricciaceae</taxon>
        <taxon>Riccia</taxon>
    </lineage>
</organism>
<name>A0ABD3HDY8_9MARC</name>
<accession>A0ABD3HDY8</accession>
<evidence type="ECO:0000256" key="1">
    <source>
        <dbReference type="SAM" id="SignalP"/>
    </source>
</evidence>
<feature type="chain" id="PRO_5044837479" evidence="1">
    <location>
        <begin position="17"/>
        <end position="245"/>
    </location>
</feature>
<sequence length="245" mass="26153">MTAWLLFSGCRALSMSLMSFSPPLLLHCLSVSCSKSQLSHLALSMSFGQSQMAWEYSSLLHCAADSFQHLSPVGSLSPQFAIMSHILSNHITCSAAIKELLNEATIVSCNEIVTGLNVDDPAIVVQLTDGLAIQAALALPSRPVGVLPSADQDGAMNNFRSWLISQAHEANGVTAASHQFGGANTTAWHHLSDEQAHDIVLEQWLILPWAAAIQAAGLAPVALVLRMTGTEVGRAHMFVVKKIFG</sequence>
<gene>
    <name evidence="2" type="ORF">R1sor_014694</name>
</gene>
<proteinExistence type="predicted"/>
<keyword evidence="3" id="KW-1185">Reference proteome</keyword>
<comment type="caution">
    <text evidence="2">The sequence shown here is derived from an EMBL/GenBank/DDBJ whole genome shotgun (WGS) entry which is preliminary data.</text>
</comment>
<evidence type="ECO:0000313" key="2">
    <source>
        <dbReference type="EMBL" id="KAL3688385.1"/>
    </source>
</evidence>
<feature type="signal peptide" evidence="1">
    <location>
        <begin position="1"/>
        <end position="16"/>
    </location>
</feature>
<dbReference type="Proteomes" id="UP001633002">
    <property type="component" value="Unassembled WGS sequence"/>
</dbReference>
<keyword evidence="1" id="KW-0732">Signal</keyword>
<dbReference type="EMBL" id="JBJQOH010000004">
    <property type="protein sequence ID" value="KAL3688385.1"/>
    <property type="molecule type" value="Genomic_DNA"/>
</dbReference>
<reference evidence="2 3" key="1">
    <citation type="submission" date="2024-09" db="EMBL/GenBank/DDBJ databases">
        <title>Chromosome-scale assembly of Riccia sorocarpa.</title>
        <authorList>
            <person name="Paukszto L."/>
        </authorList>
    </citation>
    <scope>NUCLEOTIDE SEQUENCE [LARGE SCALE GENOMIC DNA]</scope>
    <source>
        <strain evidence="2">LP-2024</strain>
        <tissue evidence="2">Aerial parts of the thallus</tissue>
    </source>
</reference>